<gene>
    <name evidence="1" type="primary">SH3BP5_2</name>
    <name evidence="1" type="ORF">Ciccas_001102</name>
</gene>
<organism evidence="1 2">
    <name type="scientific">Cichlidogyrus casuarinus</name>
    <dbReference type="NCBI Taxonomy" id="1844966"/>
    <lineage>
        <taxon>Eukaryota</taxon>
        <taxon>Metazoa</taxon>
        <taxon>Spiralia</taxon>
        <taxon>Lophotrochozoa</taxon>
        <taxon>Platyhelminthes</taxon>
        <taxon>Monogenea</taxon>
        <taxon>Monopisthocotylea</taxon>
        <taxon>Dactylogyridea</taxon>
        <taxon>Ancyrocephalidae</taxon>
        <taxon>Cichlidogyrus</taxon>
    </lineage>
</organism>
<dbReference type="AlphaFoldDB" id="A0ABD2QNA6"/>
<proteinExistence type="predicted"/>
<dbReference type="EMBL" id="JBJKFK010000068">
    <property type="protein sequence ID" value="KAL3320216.1"/>
    <property type="molecule type" value="Genomic_DNA"/>
</dbReference>
<reference evidence="1 2" key="1">
    <citation type="submission" date="2024-11" db="EMBL/GenBank/DDBJ databases">
        <title>Adaptive evolution of stress response genes in parasites aligns with host niche diversity.</title>
        <authorList>
            <person name="Hahn C."/>
            <person name="Resl P."/>
        </authorList>
    </citation>
    <scope>NUCLEOTIDE SEQUENCE [LARGE SCALE GENOMIC DNA]</scope>
    <source>
        <strain evidence="1">EGGRZ-B1_66</strain>
        <tissue evidence="1">Body</tissue>
    </source>
</reference>
<protein>
    <submittedName>
        <fullName evidence="1">SH3 domain-binding protein 5</fullName>
    </submittedName>
</protein>
<accession>A0ABD2QNA6</accession>
<sequence>MGYEMIPASERFAFCLSSILSEVAYFDPGSSDKIISSILDSASTILELIEEIVHSNEKFATLLTFLKQNADNSWNTDLVSAQRVCLYLAPVFMGLLRGLGRIRSNASSEDYSDAGPSVSGIVSSLLPSPNSSRYSIRKMPCSKRDPLRVLSCYPESRLCEASSIFPNFRSLIPQCLYQTLFLNRASAQSMLHFMAINDSSAGSEHNLCLSCNKPRVACETALNNSYMMTCEVACDSWFEKSGSESLFNSIASVFGSRLPHRAALCEDLHATPIYHRESTAFPYQSLIHCMRLIWLVLIRDITHNTEQGK</sequence>
<dbReference type="Proteomes" id="UP001626550">
    <property type="component" value="Unassembled WGS sequence"/>
</dbReference>
<evidence type="ECO:0000313" key="1">
    <source>
        <dbReference type="EMBL" id="KAL3320216.1"/>
    </source>
</evidence>
<name>A0ABD2QNA6_9PLAT</name>
<evidence type="ECO:0000313" key="2">
    <source>
        <dbReference type="Proteomes" id="UP001626550"/>
    </source>
</evidence>
<keyword evidence="2" id="KW-1185">Reference proteome</keyword>
<comment type="caution">
    <text evidence="1">The sequence shown here is derived from an EMBL/GenBank/DDBJ whole genome shotgun (WGS) entry which is preliminary data.</text>
</comment>